<comment type="caution">
    <text evidence="2">The sequence shown here is derived from an EMBL/GenBank/DDBJ whole genome shotgun (WGS) entry which is preliminary data.</text>
</comment>
<name>A0A7J7CYE6_TRIWF</name>
<keyword evidence="3" id="KW-1185">Reference proteome</keyword>
<accession>A0A7J7CYE6</accession>
<evidence type="ECO:0000313" key="3">
    <source>
        <dbReference type="Proteomes" id="UP000593562"/>
    </source>
</evidence>
<evidence type="ECO:0000313" key="2">
    <source>
        <dbReference type="EMBL" id="KAF5738979.1"/>
    </source>
</evidence>
<evidence type="ECO:0000256" key="1">
    <source>
        <dbReference type="SAM" id="MobiDB-lite"/>
    </source>
</evidence>
<feature type="region of interest" description="Disordered" evidence="1">
    <location>
        <begin position="21"/>
        <end position="186"/>
    </location>
</feature>
<gene>
    <name evidence="2" type="ORF">HS088_TW12G00175</name>
</gene>
<dbReference type="InParanoid" id="A0A7J7CYE6"/>
<dbReference type="EMBL" id="JAAARO010000012">
    <property type="protein sequence ID" value="KAF5738979.1"/>
    <property type="molecule type" value="Genomic_DNA"/>
</dbReference>
<feature type="compositionally biased region" description="Basic and acidic residues" evidence="1">
    <location>
        <begin position="38"/>
        <end position="58"/>
    </location>
</feature>
<reference evidence="2 3" key="1">
    <citation type="journal article" date="2020" name="Nat. Commun.">
        <title>Genome of Tripterygium wilfordii and identification of cytochrome P450 involved in triptolide biosynthesis.</title>
        <authorList>
            <person name="Tu L."/>
            <person name="Su P."/>
            <person name="Zhang Z."/>
            <person name="Gao L."/>
            <person name="Wang J."/>
            <person name="Hu T."/>
            <person name="Zhou J."/>
            <person name="Zhang Y."/>
            <person name="Zhao Y."/>
            <person name="Liu Y."/>
            <person name="Song Y."/>
            <person name="Tong Y."/>
            <person name="Lu Y."/>
            <person name="Yang J."/>
            <person name="Xu C."/>
            <person name="Jia M."/>
            <person name="Peters R.J."/>
            <person name="Huang L."/>
            <person name="Gao W."/>
        </authorList>
    </citation>
    <scope>NUCLEOTIDE SEQUENCE [LARGE SCALE GENOMIC DNA]</scope>
    <source>
        <strain evidence="3">cv. XIE 37</strain>
        <tissue evidence="2">Leaf</tissue>
    </source>
</reference>
<dbReference type="AlphaFoldDB" id="A0A7J7CYE6"/>
<dbReference type="Proteomes" id="UP000593562">
    <property type="component" value="Unassembled WGS sequence"/>
</dbReference>
<feature type="compositionally biased region" description="Polar residues" evidence="1">
    <location>
        <begin position="125"/>
        <end position="135"/>
    </location>
</feature>
<organism evidence="2 3">
    <name type="scientific">Tripterygium wilfordii</name>
    <name type="common">Thunder God vine</name>
    <dbReference type="NCBI Taxonomy" id="458696"/>
    <lineage>
        <taxon>Eukaryota</taxon>
        <taxon>Viridiplantae</taxon>
        <taxon>Streptophyta</taxon>
        <taxon>Embryophyta</taxon>
        <taxon>Tracheophyta</taxon>
        <taxon>Spermatophyta</taxon>
        <taxon>Magnoliopsida</taxon>
        <taxon>eudicotyledons</taxon>
        <taxon>Gunneridae</taxon>
        <taxon>Pentapetalae</taxon>
        <taxon>rosids</taxon>
        <taxon>fabids</taxon>
        <taxon>Celastrales</taxon>
        <taxon>Celastraceae</taxon>
        <taxon>Tripterygium</taxon>
    </lineage>
</organism>
<feature type="compositionally biased region" description="Polar residues" evidence="1">
    <location>
        <begin position="152"/>
        <end position="166"/>
    </location>
</feature>
<proteinExistence type="predicted"/>
<sequence length="210" mass="22734">MLHSLPHMASKSNYIFIDLMNEFKPPPSPGFSSAPLNHGEREIKEKTPVKWVSEDTSRRGGRATPNSPARDLPDLPKSSRRRSSTEAAPGEVSGVESPTKAKADKARQSRRSSKNSAKNLLDPTKSGQVTDSPPSRTLPDVPKKTRRKNSKECSVNGRTNGSSRSKAQAVELDNGSESGFVGKANSNNEHCHASALSALEEVEQGFTRIS</sequence>
<protein>
    <submittedName>
        <fullName evidence="2">Uncharacterized protein</fullName>
    </submittedName>
</protein>